<dbReference type="EMBL" id="FTLG01000031">
    <property type="protein sequence ID" value="SIP71763.1"/>
    <property type="molecule type" value="Genomic_DNA"/>
</dbReference>
<name>A0A1N6MSE0_9GAMM</name>
<protein>
    <submittedName>
        <fullName evidence="1">Uncharacterized protein</fullName>
    </submittedName>
</protein>
<sequence>MLFNSLVNNPIVNNFSMNEYYLIRAKCLLHLKSWYFKS</sequence>
<evidence type="ECO:0000313" key="1">
    <source>
        <dbReference type="EMBL" id="SIP71763.1"/>
    </source>
</evidence>
<gene>
    <name evidence="1" type="ORF">XIS1_1260014</name>
</gene>
<reference evidence="2" key="1">
    <citation type="submission" date="2016-12" db="EMBL/GenBank/DDBJ databases">
        <authorList>
            <person name="Gaudriault S."/>
        </authorList>
    </citation>
    <scope>NUCLEOTIDE SEQUENCE [LARGE SCALE GENOMIC DNA]</scope>
    <source>
        <strain evidence="2">HGB1681 (deposited as PTA-6826 in the American Type Culture Collection)</strain>
    </source>
</reference>
<dbReference type="Proteomes" id="UP000196435">
    <property type="component" value="Unassembled WGS sequence"/>
</dbReference>
<organism evidence="1 2">
    <name type="scientific">Xenorhabdus innexi</name>
    <dbReference type="NCBI Taxonomy" id="290109"/>
    <lineage>
        <taxon>Bacteria</taxon>
        <taxon>Pseudomonadati</taxon>
        <taxon>Pseudomonadota</taxon>
        <taxon>Gammaproteobacteria</taxon>
        <taxon>Enterobacterales</taxon>
        <taxon>Morganellaceae</taxon>
        <taxon>Xenorhabdus</taxon>
    </lineage>
</organism>
<dbReference type="AlphaFoldDB" id="A0A1N6MSE0"/>
<evidence type="ECO:0000313" key="2">
    <source>
        <dbReference type="Proteomes" id="UP000196435"/>
    </source>
</evidence>
<accession>A0A1N6MSE0</accession>
<proteinExistence type="predicted"/>